<dbReference type="GO" id="GO:0043161">
    <property type="term" value="P:proteasome-mediated ubiquitin-dependent protein catabolic process"/>
    <property type="evidence" value="ECO:0000318"/>
    <property type="project" value="GO_Central"/>
</dbReference>
<feature type="compositionally biased region" description="Basic and acidic residues" evidence="1">
    <location>
        <begin position="269"/>
        <end position="279"/>
    </location>
</feature>
<feature type="compositionally biased region" description="Polar residues" evidence="1">
    <location>
        <begin position="218"/>
        <end position="227"/>
    </location>
</feature>
<organism evidence="2 3">
    <name type="scientific">Cryptococcus deneoformans (strain JEC21 / ATCC MYA-565)</name>
    <name type="common">Cryptococcus neoformans var. neoformans serotype D</name>
    <dbReference type="NCBI Taxonomy" id="214684"/>
    <lineage>
        <taxon>Eukaryota</taxon>
        <taxon>Fungi</taxon>
        <taxon>Dikarya</taxon>
        <taxon>Basidiomycota</taxon>
        <taxon>Agaricomycotina</taxon>
        <taxon>Tremellomycetes</taxon>
        <taxon>Tremellales</taxon>
        <taxon>Cryptococcaceae</taxon>
        <taxon>Cryptococcus</taxon>
        <taxon>Cryptococcus neoformans species complex</taxon>
    </lineage>
</organism>
<keyword evidence="3" id="KW-1185">Reference proteome</keyword>
<dbReference type="GO" id="GO:0000151">
    <property type="term" value="C:ubiquitin ligase complex"/>
    <property type="evidence" value="ECO:0000318"/>
    <property type="project" value="GO_Central"/>
</dbReference>
<feature type="compositionally biased region" description="Basic and acidic residues" evidence="1">
    <location>
        <begin position="508"/>
        <end position="517"/>
    </location>
</feature>
<feature type="compositionally biased region" description="Polar residues" evidence="1">
    <location>
        <begin position="236"/>
        <end position="247"/>
    </location>
</feature>
<dbReference type="GO" id="GO:0000209">
    <property type="term" value="P:protein polyubiquitination"/>
    <property type="evidence" value="ECO:0000318"/>
    <property type="project" value="GO_Central"/>
</dbReference>
<reference evidence="2 3" key="1">
    <citation type="journal article" date="2005" name="Science">
        <title>The genome of the basidiomycetous yeast and human pathogen Cryptococcus neoformans.</title>
        <authorList>
            <person name="Loftus B.J."/>
            <person name="Fung E."/>
            <person name="Roncaglia P."/>
            <person name="Rowley D."/>
            <person name="Amedeo P."/>
            <person name="Bruno D."/>
            <person name="Vamathevan J."/>
            <person name="Miranda M."/>
            <person name="Anderson I.J."/>
            <person name="Fraser J.A."/>
            <person name="Allen J.E."/>
            <person name="Bosdet I.E."/>
            <person name="Brent M.R."/>
            <person name="Chiu R."/>
            <person name="Doering T.L."/>
            <person name="Donlin M.J."/>
            <person name="D'Souza C.A."/>
            <person name="Fox D.S."/>
            <person name="Grinberg V."/>
            <person name="Fu J."/>
            <person name="Fukushima M."/>
            <person name="Haas B.J."/>
            <person name="Huang J.C."/>
            <person name="Janbon G."/>
            <person name="Jones S.J."/>
            <person name="Koo H.L."/>
            <person name="Krzywinski M.I."/>
            <person name="Kwon-Chung J.K."/>
            <person name="Lengeler K.B."/>
            <person name="Maiti R."/>
            <person name="Marra M.A."/>
            <person name="Marra R.E."/>
            <person name="Mathewson C.A."/>
            <person name="Mitchell T.G."/>
            <person name="Pertea M."/>
            <person name="Riggs F.R."/>
            <person name="Salzberg S.L."/>
            <person name="Schein J.E."/>
            <person name="Shvartsbeyn A."/>
            <person name="Shin H."/>
            <person name="Shumway M."/>
            <person name="Specht C.A."/>
            <person name="Suh B.B."/>
            <person name="Tenney A."/>
            <person name="Utterback T.R."/>
            <person name="Wickes B.L."/>
            <person name="Wortman J.R."/>
            <person name="Wye N.H."/>
            <person name="Kronstad J.W."/>
            <person name="Lodge J.K."/>
            <person name="Heitman J."/>
            <person name="Davis R.W."/>
            <person name="Fraser C.M."/>
            <person name="Hyman R.W."/>
        </authorList>
    </citation>
    <scope>NUCLEOTIDE SEQUENCE [LARGE SCALE GENOMIC DNA]</scope>
    <source>
        <strain evidence="3">JEC21 / ATCC MYA-565</strain>
    </source>
</reference>
<dbReference type="STRING" id="214684.Q5KKV5"/>
<dbReference type="GO" id="GO:0051865">
    <property type="term" value="P:protein autoubiquitination"/>
    <property type="evidence" value="ECO:0000318"/>
    <property type="project" value="GO_Central"/>
</dbReference>
<evidence type="ECO:0000313" key="2">
    <source>
        <dbReference type="EMBL" id="AAW42212.2"/>
    </source>
</evidence>
<dbReference type="PANTHER" id="PTHR31531:SF2">
    <property type="entry name" value="E3 UBIQUITIN-PROTEIN LIGASE E3D"/>
    <property type="match status" value="1"/>
</dbReference>
<dbReference type="KEGG" id="cne:CNC01710"/>
<dbReference type="GO" id="GO:0005634">
    <property type="term" value="C:nucleus"/>
    <property type="evidence" value="ECO:0000318"/>
    <property type="project" value="GO_Central"/>
</dbReference>
<dbReference type="PaxDb" id="214684-Q5KKV5"/>
<dbReference type="GO" id="GO:0030332">
    <property type="term" value="F:cyclin binding"/>
    <property type="evidence" value="ECO:0000318"/>
    <property type="project" value="GO_Central"/>
</dbReference>
<dbReference type="AlphaFoldDB" id="Q5KKV5"/>
<dbReference type="InParanoid" id="Q5KKV5"/>
<dbReference type="RefSeq" id="XP_024512388.1">
    <property type="nucleotide sequence ID" value="XM_024656703.1"/>
</dbReference>
<dbReference type="Proteomes" id="UP000002149">
    <property type="component" value="Chromosome 3"/>
</dbReference>
<gene>
    <name evidence="2" type="ordered locus">CNC01710</name>
</gene>
<dbReference type="EMBL" id="AE017343">
    <property type="protein sequence ID" value="AAW42212.2"/>
    <property type="molecule type" value="Genomic_DNA"/>
</dbReference>
<feature type="region of interest" description="Disordered" evidence="1">
    <location>
        <begin position="920"/>
        <end position="949"/>
    </location>
</feature>
<feature type="region of interest" description="Disordered" evidence="1">
    <location>
        <begin position="531"/>
        <end position="566"/>
    </location>
</feature>
<dbReference type="Pfam" id="PF09814">
    <property type="entry name" value="HECT_2"/>
    <property type="match status" value="1"/>
</dbReference>
<feature type="region of interest" description="Disordered" evidence="1">
    <location>
        <begin position="1"/>
        <end position="35"/>
    </location>
</feature>
<feature type="region of interest" description="Disordered" evidence="1">
    <location>
        <begin position="497"/>
        <end position="517"/>
    </location>
</feature>
<protein>
    <submittedName>
        <fullName evidence="2">Expressed protein</fullName>
    </submittedName>
</protein>
<dbReference type="GO" id="GO:0006513">
    <property type="term" value="P:protein monoubiquitination"/>
    <property type="evidence" value="ECO:0000318"/>
    <property type="project" value="GO_Central"/>
</dbReference>
<dbReference type="GeneID" id="3256422"/>
<dbReference type="HOGENOM" id="CLU_008600_0_0_1"/>
<accession>Q5KKV5</accession>
<dbReference type="PANTHER" id="PTHR31531">
    <property type="entry name" value="E3 UBIQUITIN-PROTEIN LIGASE E3D FAMILY MEMBER"/>
    <property type="match status" value="1"/>
</dbReference>
<feature type="compositionally biased region" description="Low complexity" evidence="1">
    <location>
        <begin position="929"/>
        <end position="940"/>
    </location>
</feature>
<dbReference type="InterPro" id="IPR019193">
    <property type="entry name" value="UBQ-conj_enz_E2-bd_prot"/>
</dbReference>
<name>Q5KKV5_CRYD1</name>
<dbReference type="GO" id="GO:0005829">
    <property type="term" value="C:cytosol"/>
    <property type="evidence" value="ECO:0000318"/>
    <property type="project" value="GO_Central"/>
</dbReference>
<dbReference type="OrthoDB" id="66510at2759"/>
<dbReference type="VEuPathDB" id="FungiDB:CNC01710"/>
<evidence type="ECO:0000313" key="3">
    <source>
        <dbReference type="Proteomes" id="UP000002149"/>
    </source>
</evidence>
<evidence type="ECO:0000256" key="1">
    <source>
        <dbReference type="SAM" id="MobiDB-lite"/>
    </source>
</evidence>
<dbReference type="GO" id="GO:0031624">
    <property type="term" value="F:ubiquitin conjugating enzyme binding"/>
    <property type="evidence" value="ECO:0000318"/>
    <property type="project" value="GO_Central"/>
</dbReference>
<dbReference type="GO" id="GO:0061630">
    <property type="term" value="F:ubiquitin protein ligase activity"/>
    <property type="evidence" value="ECO:0000318"/>
    <property type="project" value="GO_Central"/>
</dbReference>
<feature type="region of interest" description="Disordered" evidence="1">
    <location>
        <begin position="210"/>
        <end position="279"/>
    </location>
</feature>
<feature type="compositionally biased region" description="Polar residues" evidence="1">
    <location>
        <begin position="10"/>
        <end position="19"/>
    </location>
</feature>
<proteinExistence type="predicted"/>
<sequence length="1026" mass="113182">MEAICPVGDQYQNNDSLSDSENSPVNNLPPPPEPFPVDLLSQNVSSSIGSRAESDQTLIVKHLRSVQRSCIDALSALLPDHFTQNGDFDWDPTLIADSDDRLAQALMELLEVTYELEDLTPSPAESVLQEERGEEVVIGDSGSLENLTSQLDKLQAARVASRPQTPIIGTYSDASAIHPAIRIVRLEFSWARLESLSLAVVELSRQRYQQSTEDRETSPPSYETYHNGSHELPQYSEVNSHGSSASVSKLADSPTAKDDFTSRSSLESSRSRRPADREKMLNELEAVTSAIERLYSISPQLSNQRVEFRPLARSSTEGRHHQNNETVDLKVDERVDEGQKMKELDEIWCQLQGAKKKRMEDQRAGVNTSQSRSKEKFIARLIEQAEKRRLPCQDSEMAAVDGELAKARELKDRDHFLRGLIERSADRRFDNQDAAAPAEDRSAARLAKQQALISALVNHTQATRLSSQDFPLTLEDKLAENRSAFVSQLVEYSSAGRLYDQDSLPPSPREDENMRVGEEKDPMEIVTVKDFLASSRPPVPQNKADAGEPAGKREMSSSEGGGKRRVVSKIAGMVRKGSVHLGLKSTFSPDENNVTYVVEHQENLRSLQVLVHGIGISSNLELNIQTLPSSSGSTNTAVITSKREPSLSIDVALPVLVYSDQITPLVPQSLYQEAKLSALPTPPASNALIITHALSAPDFRSLKATVLCCAICERHLASLPFSQDPKQAYKDLPSDHWAEMIDIWMCHDDPAFTARLAGMTEEGFWPRDGGVLVGGSYLLVEKTSGQWEILRMGTQKENETWRLISCKCGEVVGKQRIDDGKPGSGTLRFSKWAIGLLDDGNDDGEITRFPLSVFIVSDMLELAQAHASFRFIISEEETGVQKLYLWLFNASTSVSYFKPTPTSAQTSPLRSSFTVCQASEKRSVRSRRSSTASSIKTSNSGGNGGSAKCDGRGKTIKAVKTMYKIVDESTNIDRLPGFGPGGQIEHLTYSREVCSRLIATLKESTLVYPAAKRSMGAFDVGFLERA</sequence>